<evidence type="ECO:0000256" key="7">
    <source>
        <dbReference type="ARBA" id="ARBA00022722"/>
    </source>
</evidence>
<organism evidence="14 15">
    <name type="scientific">Crassostrea virginica</name>
    <name type="common">Eastern oyster</name>
    <dbReference type="NCBI Taxonomy" id="6565"/>
    <lineage>
        <taxon>Eukaryota</taxon>
        <taxon>Metazoa</taxon>
        <taxon>Spiralia</taxon>
        <taxon>Lophotrochozoa</taxon>
        <taxon>Mollusca</taxon>
        <taxon>Bivalvia</taxon>
        <taxon>Autobranchia</taxon>
        <taxon>Pteriomorphia</taxon>
        <taxon>Ostreida</taxon>
        <taxon>Ostreoidea</taxon>
        <taxon>Ostreidae</taxon>
        <taxon>Crassostrea</taxon>
    </lineage>
</organism>
<protein>
    <recommendedName>
        <fullName evidence="5">Putative nuclease HARBI1</fullName>
    </recommendedName>
    <alternativeName>
        <fullName evidence="11">Harbinger transposase-derived nuclease</fullName>
    </alternativeName>
</protein>
<dbReference type="GO" id="GO:0046872">
    <property type="term" value="F:metal ion binding"/>
    <property type="evidence" value="ECO:0007669"/>
    <property type="project" value="UniProtKB-KW"/>
</dbReference>
<dbReference type="GO" id="GO:0016787">
    <property type="term" value="F:hydrolase activity"/>
    <property type="evidence" value="ECO:0007669"/>
    <property type="project" value="UniProtKB-KW"/>
</dbReference>
<keyword evidence="8" id="KW-0479">Metal-binding</keyword>
<evidence type="ECO:0000256" key="9">
    <source>
        <dbReference type="ARBA" id="ARBA00022801"/>
    </source>
</evidence>
<dbReference type="GO" id="GO:0005737">
    <property type="term" value="C:cytoplasm"/>
    <property type="evidence" value="ECO:0007669"/>
    <property type="project" value="UniProtKB-SubCell"/>
</dbReference>
<sequence>MKVADFPNVVGAIDGTLIPILGMSSDDEHVFVSRKGFHAINMQGIVTADLKFTNIVCKYGGSAHDAYILANSCIPDIMEQLPNGGWLLGDSGYPLRPWLMTPILTPLTKQQEKYNASHIKTRNCVERSFGVLKSRFRCLHKSGGALAYTPAKCVRIIECCCRLHNKAIDEKVPAPATSNISLYSENYQINCDNSRASNVRDMIIRRF</sequence>
<evidence type="ECO:0000259" key="13">
    <source>
        <dbReference type="Pfam" id="PF13359"/>
    </source>
</evidence>
<name>A0A8B8C412_CRAVI</name>
<dbReference type="GO" id="GO:0005634">
    <property type="term" value="C:nucleus"/>
    <property type="evidence" value="ECO:0007669"/>
    <property type="project" value="UniProtKB-SubCell"/>
</dbReference>
<dbReference type="Proteomes" id="UP000694844">
    <property type="component" value="Chromosome 9"/>
</dbReference>
<dbReference type="OrthoDB" id="1515171at2759"/>
<dbReference type="GeneID" id="111115294"/>
<evidence type="ECO:0000313" key="14">
    <source>
        <dbReference type="Proteomes" id="UP000694844"/>
    </source>
</evidence>
<evidence type="ECO:0000256" key="3">
    <source>
        <dbReference type="ARBA" id="ARBA00004496"/>
    </source>
</evidence>
<dbReference type="GO" id="GO:0004518">
    <property type="term" value="F:nuclease activity"/>
    <property type="evidence" value="ECO:0007669"/>
    <property type="project" value="UniProtKB-KW"/>
</dbReference>
<feature type="domain" description="DDE Tnp4" evidence="13">
    <location>
        <begin position="13"/>
        <end position="165"/>
    </location>
</feature>
<dbReference type="PANTHER" id="PTHR22930:SF267">
    <property type="entry name" value="NUCLEASE HARBI1-RELATED"/>
    <property type="match status" value="1"/>
</dbReference>
<dbReference type="PANTHER" id="PTHR22930">
    <property type="match status" value="1"/>
</dbReference>
<dbReference type="InterPro" id="IPR045249">
    <property type="entry name" value="HARBI1-like"/>
</dbReference>
<evidence type="ECO:0000256" key="5">
    <source>
        <dbReference type="ARBA" id="ARBA00015519"/>
    </source>
</evidence>
<dbReference type="AlphaFoldDB" id="A0A8B8C412"/>
<dbReference type="InterPro" id="IPR026103">
    <property type="entry name" value="HARBI1_animal"/>
</dbReference>
<evidence type="ECO:0000256" key="1">
    <source>
        <dbReference type="ARBA" id="ARBA00001968"/>
    </source>
</evidence>
<keyword evidence="14" id="KW-1185">Reference proteome</keyword>
<evidence type="ECO:0000313" key="15">
    <source>
        <dbReference type="RefSeq" id="XP_022309691.1"/>
    </source>
</evidence>
<dbReference type="InterPro" id="IPR027806">
    <property type="entry name" value="HARBI1_dom"/>
</dbReference>
<evidence type="ECO:0000256" key="12">
    <source>
        <dbReference type="ARBA" id="ARBA00045850"/>
    </source>
</evidence>
<accession>A0A8B8C412</accession>
<comment type="similarity">
    <text evidence="4">Belongs to the HARBI1 family.</text>
</comment>
<comment type="cofactor">
    <cofactor evidence="1">
        <name>a divalent metal cation</name>
        <dbReference type="ChEBI" id="CHEBI:60240"/>
    </cofactor>
</comment>
<keyword evidence="9" id="KW-0378">Hydrolase</keyword>
<comment type="subcellular location">
    <subcellularLocation>
        <location evidence="3">Cytoplasm</location>
    </subcellularLocation>
    <subcellularLocation>
        <location evidence="2">Nucleus</location>
    </subcellularLocation>
</comment>
<evidence type="ECO:0000256" key="11">
    <source>
        <dbReference type="ARBA" id="ARBA00030126"/>
    </source>
</evidence>
<dbReference type="Pfam" id="PF13359">
    <property type="entry name" value="DDE_Tnp_4"/>
    <property type="match status" value="1"/>
</dbReference>
<comment type="function">
    <text evidence="12">Transposase-derived protein that may have nuclease activity. Does not have transposase activity.</text>
</comment>
<keyword evidence="6" id="KW-0963">Cytoplasm</keyword>
<proteinExistence type="inferred from homology"/>
<evidence type="ECO:0000256" key="10">
    <source>
        <dbReference type="ARBA" id="ARBA00023242"/>
    </source>
</evidence>
<keyword evidence="10" id="KW-0539">Nucleus</keyword>
<dbReference type="RefSeq" id="XP_022309691.1">
    <property type="nucleotide sequence ID" value="XM_022453983.1"/>
</dbReference>
<dbReference type="KEGG" id="cvn:111115294"/>
<dbReference type="PRINTS" id="PR02086">
    <property type="entry name" value="PUTNUCHARBI1"/>
</dbReference>
<evidence type="ECO:0000256" key="6">
    <source>
        <dbReference type="ARBA" id="ARBA00022490"/>
    </source>
</evidence>
<evidence type="ECO:0000256" key="2">
    <source>
        <dbReference type="ARBA" id="ARBA00004123"/>
    </source>
</evidence>
<reference evidence="15" key="1">
    <citation type="submission" date="2025-08" db="UniProtKB">
        <authorList>
            <consortium name="RefSeq"/>
        </authorList>
    </citation>
    <scope>IDENTIFICATION</scope>
    <source>
        <tissue evidence="15">Whole sample</tissue>
    </source>
</reference>
<evidence type="ECO:0000256" key="4">
    <source>
        <dbReference type="ARBA" id="ARBA00006958"/>
    </source>
</evidence>
<evidence type="ECO:0000256" key="8">
    <source>
        <dbReference type="ARBA" id="ARBA00022723"/>
    </source>
</evidence>
<gene>
    <name evidence="15" type="primary">LOC111115294</name>
</gene>
<keyword evidence="7" id="KW-0540">Nuclease</keyword>